<dbReference type="SUPFAM" id="SSF53098">
    <property type="entry name" value="Ribonuclease H-like"/>
    <property type="match status" value="1"/>
</dbReference>
<evidence type="ECO:0000313" key="10">
    <source>
        <dbReference type="EMBL" id="KAK5772592.1"/>
    </source>
</evidence>
<evidence type="ECO:0000256" key="6">
    <source>
        <dbReference type="ARBA" id="ARBA00023163"/>
    </source>
</evidence>
<feature type="domain" description="BED-type" evidence="9">
    <location>
        <begin position="28"/>
        <end position="85"/>
    </location>
</feature>
<evidence type="ECO:0000256" key="1">
    <source>
        <dbReference type="ARBA" id="ARBA00004123"/>
    </source>
</evidence>
<sequence>MTMASLNTPIPVDDGFNEYESAVKRQKSTTSKVWDEMTKLECENKNELKAQCNHCKTVFSAKSSSGTSHLRRHLNSCLKKANKDITQYTIANQPSLGGVPFIKNYKFDADKCRQAISIFLVCGKHSFRTVDEPGFRHMMRIASPNFKNISRHTAARDVLMYYAKERDRVKEELAKAPDKKIFSITLDNASYNDVMVSCLKNRFRANQAILCDGAFFQVRCCAHILNLIVKAGLELTDDVVAKI</sequence>
<dbReference type="Proteomes" id="UP001358586">
    <property type="component" value="Chromosome 13"/>
</dbReference>
<gene>
    <name evidence="10" type="ORF">PVK06_048882</name>
</gene>
<keyword evidence="4" id="KW-0862">Zinc</keyword>
<evidence type="ECO:0000256" key="5">
    <source>
        <dbReference type="ARBA" id="ARBA00023015"/>
    </source>
</evidence>
<evidence type="ECO:0000256" key="8">
    <source>
        <dbReference type="PROSITE-ProRule" id="PRU00027"/>
    </source>
</evidence>
<dbReference type="PANTHER" id="PTHR46481">
    <property type="entry name" value="ZINC FINGER BED DOMAIN-CONTAINING PROTEIN 4"/>
    <property type="match status" value="1"/>
</dbReference>
<comment type="caution">
    <text evidence="10">The sequence shown here is derived from an EMBL/GenBank/DDBJ whole genome shotgun (WGS) entry which is preliminary data.</text>
</comment>
<dbReference type="PANTHER" id="PTHR46481:SF10">
    <property type="entry name" value="ZINC FINGER BED DOMAIN-CONTAINING PROTEIN 39"/>
    <property type="match status" value="1"/>
</dbReference>
<dbReference type="EMBL" id="JARKNE010000013">
    <property type="protein sequence ID" value="KAK5772592.1"/>
    <property type="molecule type" value="Genomic_DNA"/>
</dbReference>
<dbReference type="InterPro" id="IPR003656">
    <property type="entry name" value="Znf_BED"/>
</dbReference>
<keyword evidence="7" id="KW-0539">Nucleus</keyword>
<accession>A0ABR0MJ37</accession>
<keyword evidence="6" id="KW-0804">Transcription</keyword>
<evidence type="ECO:0000256" key="2">
    <source>
        <dbReference type="ARBA" id="ARBA00022723"/>
    </source>
</evidence>
<protein>
    <recommendedName>
        <fullName evidence="9">BED-type domain-containing protein</fullName>
    </recommendedName>
</protein>
<proteinExistence type="predicted"/>
<keyword evidence="11" id="KW-1185">Reference proteome</keyword>
<evidence type="ECO:0000259" key="9">
    <source>
        <dbReference type="PROSITE" id="PS50808"/>
    </source>
</evidence>
<dbReference type="SMART" id="SM00614">
    <property type="entry name" value="ZnF_BED"/>
    <property type="match status" value="1"/>
</dbReference>
<keyword evidence="5" id="KW-0805">Transcription regulation</keyword>
<comment type="subcellular location">
    <subcellularLocation>
        <location evidence="1">Nucleus</location>
    </subcellularLocation>
</comment>
<dbReference type="InterPro" id="IPR012337">
    <property type="entry name" value="RNaseH-like_sf"/>
</dbReference>
<evidence type="ECO:0000256" key="4">
    <source>
        <dbReference type="ARBA" id="ARBA00022833"/>
    </source>
</evidence>
<evidence type="ECO:0000256" key="3">
    <source>
        <dbReference type="ARBA" id="ARBA00022771"/>
    </source>
</evidence>
<dbReference type="InterPro" id="IPR036236">
    <property type="entry name" value="Znf_C2H2_sf"/>
</dbReference>
<evidence type="ECO:0000313" key="11">
    <source>
        <dbReference type="Proteomes" id="UP001358586"/>
    </source>
</evidence>
<dbReference type="InterPro" id="IPR052035">
    <property type="entry name" value="ZnF_BED_domain_contain"/>
</dbReference>
<keyword evidence="3 8" id="KW-0863">Zinc-finger</keyword>
<name>A0ABR0MJ37_GOSAR</name>
<reference evidence="10 11" key="1">
    <citation type="submission" date="2023-03" db="EMBL/GenBank/DDBJ databases">
        <title>WGS of Gossypium arboreum.</title>
        <authorList>
            <person name="Yu D."/>
        </authorList>
    </citation>
    <scope>NUCLEOTIDE SEQUENCE [LARGE SCALE GENOMIC DNA]</scope>
    <source>
        <tissue evidence="10">Leaf</tissue>
    </source>
</reference>
<dbReference type="PROSITE" id="PS50808">
    <property type="entry name" value="ZF_BED"/>
    <property type="match status" value="1"/>
</dbReference>
<evidence type="ECO:0000256" key="7">
    <source>
        <dbReference type="ARBA" id="ARBA00023242"/>
    </source>
</evidence>
<dbReference type="Pfam" id="PF02892">
    <property type="entry name" value="zf-BED"/>
    <property type="match status" value="1"/>
</dbReference>
<keyword evidence="2" id="KW-0479">Metal-binding</keyword>
<organism evidence="10 11">
    <name type="scientific">Gossypium arboreum</name>
    <name type="common">Tree cotton</name>
    <name type="synonym">Gossypium nanking</name>
    <dbReference type="NCBI Taxonomy" id="29729"/>
    <lineage>
        <taxon>Eukaryota</taxon>
        <taxon>Viridiplantae</taxon>
        <taxon>Streptophyta</taxon>
        <taxon>Embryophyta</taxon>
        <taxon>Tracheophyta</taxon>
        <taxon>Spermatophyta</taxon>
        <taxon>Magnoliopsida</taxon>
        <taxon>eudicotyledons</taxon>
        <taxon>Gunneridae</taxon>
        <taxon>Pentapetalae</taxon>
        <taxon>rosids</taxon>
        <taxon>malvids</taxon>
        <taxon>Malvales</taxon>
        <taxon>Malvaceae</taxon>
        <taxon>Malvoideae</taxon>
        <taxon>Gossypium</taxon>
    </lineage>
</organism>
<dbReference type="SUPFAM" id="SSF57667">
    <property type="entry name" value="beta-beta-alpha zinc fingers"/>
    <property type="match status" value="1"/>
</dbReference>